<keyword evidence="9 10" id="KW-0066">ATP synthesis</keyword>
<dbReference type="CDD" id="cd12151">
    <property type="entry name" value="F1-ATPase_gamma"/>
    <property type="match status" value="1"/>
</dbReference>
<comment type="subcellular location">
    <subcellularLocation>
        <location evidence="10">Cell membrane</location>
        <topology evidence="10">Peripheral membrane protein</topology>
    </subcellularLocation>
    <subcellularLocation>
        <location evidence="2">Membrane</location>
        <topology evidence="2">Peripheral membrane protein</topology>
    </subcellularLocation>
</comment>
<evidence type="ECO:0000256" key="1">
    <source>
        <dbReference type="ARBA" id="ARBA00003456"/>
    </source>
</evidence>
<dbReference type="InterPro" id="IPR000131">
    <property type="entry name" value="ATP_synth_F1_gsu"/>
</dbReference>
<proteinExistence type="inferred from homology"/>
<comment type="similarity">
    <text evidence="3 10">Belongs to the ATPase gamma chain family.</text>
</comment>
<keyword evidence="4 10" id="KW-0813">Transport</keyword>
<sequence>MASLKDVRNKISGVGKTKQITKAMNMVASAKLRGAQSRMEKFRAYADRFHGVLQNLAASDMELVHPLLVPHEEVKTIGIILVTSDRGLAGAFNINIIAEAFKLAKAKQAEGKEVVFFCVGKKGRDAVRKSPFAIAKDMAGDMNTFDFSLADRTGVEIISRYTALELDEVYLVYSEFVSLMRQIPTPQRILPVVPKEVDANAPPQSRTEYTFEPAGQALMDVLLPRVVKALIYWGLLSTSTSEHAARMTAMDNATRNCDDLIRSLTRLFNKTRQAVITNELIDIVGGVEALKG</sequence>
<dbReference type="NCBIfam" id="NF009957">
    <property type="entry name" value="PRK13424.1"/>
    <property type="match status" value="1"/>
</dbReference>
<protein>
    <recommendedName>
        <fullName evidence="10">ATP synthase gamma chain</fullName>
    </recommendedName>
    <alternativeName>
        <fullName evidence="10">ATP synthase F1 sector gamma subunit</fullName>
    </alternativeName>
    <alternativeName>
        <fullName evidence="10">F-ATPase gamma subunit</fullName>
    </alternativeName>
</protein>
<dbReference type="GO" id="GO:0045259">
    <property type="term" value="C:proton-transporting ATP synthase complex"/>
    <property type="evidence" value="ECO:0007669"/>
    <property type="project" value="UniProtKB-KW"/>
</dbReference>
<evidence type="ECO:0000256" key="9">
    <source>
        <dbReference type="ARBA" id="ARBA00023310"/>
    </source>
</evidence>
<dbReference type="GO" id="GO:0005524">
    <property type="term" value="F:ATP binding"/>
    <property type="evidence" value="ECO:0007669"/>
    <property type="project" value="UniProtKB-UniRule"/>
</dbReference>
<evidence type="ECO:0000256" key="10">
    <source>
        <dbReference type="HAMAP-Rule" id="MF_00815"/>
    </source>
</evidence>
<dbReference type="NCBIfam" id="TIGR01146">
    <property type="entry name" value="ATPsyn_F1gamma"/>
    <property type="match status" value="1"/>
</dbReference>
<dbReference type="PANTHER" id="PTHR11693">
    <property type="entry name" value="ATP SYNTHASE GAMMA CHAIN"/>
    <property type="match status" value="1"/>
</dbReference>
<organism evidence="11">
    <name type="scientific">uncultured delta proteobacterium</name>
    <dbReference type="NCBI Taxonomy" id="34034"/>
    <lineage>
        <taxon>Bacteria</taxon>
        <taxon>Deltaproteobacteria</taxon>
        <taxon>environmental samples</taxon>
    </lineage>
</organism>
<reference evidence="11" key="1">
    <citation type="submission" date="2016-04" db="EMBL/GenBank/DDBJ databases">
        <authorList>
            <person name="Evans L.H."/>
            <person name="Alamgir A."/>
            <person name="Owens N."/>
            <person name="Weber N.D."/>
            <person name="Virtaneva K."/>
            <person name="Barbian K."/>
            <person name="Babar A."/>
            <person name="Rosenke K."/>
        </authorList>
    </citation>
    <scope>NUCLEOTIDE SEQUENCE</scope>
    <source>
        <strain evidence="11">86</strain>
    </source>
</reference>
<dbReference type="GO" id="GO:0042777">
    <property type="term" value="P:proton motive force-driven plasma membrane ATP synthesis"/>
    <property type="evidence" value="ECO:0007669"/>
    <property type="project" value="UniProtKB-UniRule"/>
</dbReference>
<comment type="subunit">
    <text evidence="10">F-type ATPases have 2 components, CF(1) - the catalytic core - and CF(0) - the membrane proton channel. CF(1) has five subunits: alpha(3), beta(3), gamma(1), delta(1), epsilon(1). CF(0) has three main subunits: a, b and c.</text>
</comment>
<dbReference type="Pfam" id="PF00231">
    <property type="entry name" value="ATP-synt"/>
    <property type="match status" value="1"/>
</dbReference>
<dbReference type="Gene3D" id="3.40.1380.10">
    <property type="match status" value="1"/>
</dbReference>
<keyword evidence="6 10" id="KW-0406">Ion transport</keyword>
<accession>A0A212KBX4</accession>
<evidence type="ECO:0000256" key="6">
    <source>
        <dbReference type="ARBA" id="ARBA00023065"/>
    </source>
</evidence>
<keyword evidence="7 10" id="KW-0472">Membrane</keyword>
<evidence type="ECO:0000256" key="5">
    <source>
        <dbReference type="ARBA" id="ARBA00022781"/>
    </source>
</evidence>
<evidence type="ECO:0000256" key="3">
    <source>
        <dbReference type="ARBA" id="ARBA00007681"/>
    </source>
</evidence>
<name>A0A212KBX4_9DELT</name>
<dbReference type="SUPFAM" id="SSF52943">
    <property type="entry name" value="ATP synthase (F1-ATPase), gamma subunit"/>
    <property type="match status" value="1"/>
</dbReference>
<keyword evidence="5 10" id="KW-0375">Hydrogen ion transport</keyword>
<evidence type="ECO:0000256" key="2">
    <source>
        <dbReference type="ARBA" id="ARBA00004170"/>
    </source>
</evidence>
<dbReference type="PANTHER" id="PTHR11693:SF22">
    <property type="entry name" value="ATP SYNTHASE SUBUNIT GAMMA, MITOCHONDRIAL"/>
    <property type="match status" value="1"/>
</dbReference>
<comment type="function">
    <text evidence="1 10">Produces ATP from ADP in the presence of a proton gradient across the membrane. The gamma chain is believed to be important in regulating ATPase activity and the flow of protons through the CF(0) complex.</text>
</comment>
<keyword evidence="10" id="KW-1003">Cell membrane</keyword>
<dbReference type="EMBL" id="FLUQ01000005">
    <property type="protein sequence ID" value="SBW09172.1"/>
    <property type="molecule type" value="Genomic_DNA"/>
</dbReference>
<evidence type="ECO:0000313" key="11">
    <source>
        <dbReference type="EMBL" id="SBW09172.1"/>
    </source>
</evidence>
<keyword evidence="8 10" id="KW-0139">CF(1)</keyword>
<evidence type="ECO:0000256" key="4">
    <source>
        <dbReference type="ARBA" id="ARBA00022448"/>
    </source>
</evidence>
<evidence type="ECO:0000256" key="8">
    <source>
        <dbReference type="ARBA" id="ARBA00023196"/>
    </source>
</evidence>
<dbReference type="GO" id="GO:0005886">
    <property type="term" value="C:plasma membrane"/>
    <property type="evidence" value="ECO:0007669"/>
    <property type="project" value="UniProtKB-SubCell"/>
</dbReference>
<gene>
    <name evidence="10 11" type="primary">atpG</name>
    <name evidence="11" type="ORF">KL86DPRO_50089</name>
</gene>
<evidence type="ECO:0000256" key="7">
    <source>
        <dbReference type="ARBA" id="ARBA00023136"/>
    </source>
</evidence>
<dbReference type="HAMAP" id="MF_00815">
    <property type="entry name" value="ATP_synth_gamma_bact"/>
    <property type="match status" value="1"/>
</dbReference>
<dbReference type="AlphaFoldDB" id="A0A212KBX4"/>
<dbReference type="PRINTS" id="PR00126">
    <property type="entry name" value="ATPASEGAMMA"/>
</dbReference>
<dbReference type="InterPro" id="IPR035968">
    <property type="entry name" value="ATP_synth_F1_ATPase_gsu"/>
</dbReference>
<dbReference type="GO" id="GO:0046933">
    <property type="term" value="F:proton-transporting ATP synthase activity, rotational mechanism"/>
    <property type="evidence" value="ECO:0007669"/>
    <property type="project" value="UniProtKB-UniRule"/>
</dbReference>
<dbReference type="Gene3D" id="1.10.287.80">
    <property type="entry name" value="ATP synthase, gamma subunit, helix hairpin domain"/>
    <property type="match status" value="2"/>
</dbReference>